<name>A0AAE0J646_9PEZI</name>
<sequence length="254" mass="26756">MYGTYGTEVGSPPLGEMSPTTSDRFSSGRQQLPSFLEFEKMVGHKPMSPPETGGTPQNSEGPRNPFSSSPSAPSGASSSATTSQVSPRTHRRLEPRPATSMPGPPLLPASVITQTPFSPPSSSPSITPTETQTTTTTAATNHPSSAVFIDLTACPDSATVTVNEPSPAAYLALSNIYRSALTAITQSSLAIYDFAQRCAAERQPDPAVGEPLVMPSRHMVSLMLLEAANIKRKLEDVKAVVRDVEDEREGGGGL</sequence>
<proteinExistence type="predicted"/>
<comment type="caution">
    <text evidence="2">The sequence shown here is derived from an EMBL/GenBank/DDBJ whole genome shotgun (WGS) entry which is preliminary data.</text>
</comment>
<keyword evidence="3" id="KW-1185">Reference proteome</keyword>
<dbReference type="Proteomes" id="UP001286456">
    <property type="component" value="Unassembled WGS sequence"/>
</dbReference>
<accession>A0AAE0J646</accession>
<feature type="compositionally biased region" description="Low complexity" evidence="1">
    <location>
        <begin position="123"/>
        <end position="140"/>
    </location>
</feature>
<reference evidence="2" key="1">
    <citation type="journal article" date="2023" name="Mol. Phylogenet. Evol.">
        <title>Genome-scale phylogeny and comparative genomics of the fungal order Sordariales.</title>
        <authorList>
            <person name="Hensen N."/>
            <person name="Bonometti L."/>
            <person name="Westerberg I."/>
            <person name="Brannstrom I.O."/>
            <person name="Guillou S."/>
            <person name="Cros-Aarteil S."/>
            <person name="Calhoun S."/>
            <person name="Haridas S."/>
            <person name="Kuo A."/>
            <person name="Mondo S."/>
            <person name="Pangilinan J."/>
            <person name="Riley R."/>
            <person name="LaButti K."/>
            <person name="Andreopoulos B."/>
            <person name="Lipzen A."/>
            <person name="Chen C."/>
            <person name="Yan M."/>
            <person name="Daum C."/>
            <person name="Ng V."/>
            <person name="Clum A."/>
            <person name="Steindorff A."/>
            <person name="Ohm R.A."/>
            <person name="Martin F."/>
            <person name="Silar P."/>
            <person name="Natvig D.O."/>
            <person name="Lalanne C."/>
            <person name="Gautier V."/>
            <person name="Ament-Velasquez S.L."/>
            <person name="Kruys A."/>
            <person name="Hutchinson M.I."/>
            <person name="Powell A.J."/>
            <person name="Barry K."/>
            <person name="Miller A.N."/>
            <person name="Grigoriev I.V."/>
            <person name="Debuchy R."/>
            <person name="Gladieux P."/>
            <person name="Hiltunen Thoren M."/>
            <person name="Johannesson H."/>
        </authorList>
    </citation>
    <scope>NUCLEOTIDE SEQUENCE</scope>
    <source>
        <strain evidence="2">SMH4131-1</strain>
    </source>
</reference>
<feature type="compositionally biased region" description="Low complexity" evidence="1">
    <location>
        <begin position="67"/>
        <end position="83"/>
    </location>
</feature>
<evidence type="ECO:0000256" key="1">
    <source>
        <dbReference type="SAM" id="MobiDB-lite"/>
    </source>
</evidence>
<feature type="region of interest" description="Disordered" evidence="1">
    <location>
        <begin position="1"/>
        <end position="140"/>
    </location>
</feature>
<evidence type="ECO:0000313" key="3">
    <source>
        <dbReference type="Proteomes" id="UP001286456"/>
    </source>
</evidence>
<gene>
    <name evidence="2" type="ORF">B0T19DRAFT_455524</name>
</gene>
<organism evidence="2 3">
    <name type="scientific">Cercophora scortea</name>
    <dbReference type="NCBI Taxonomy" id="314031"/>
    <lineage>
        <taxon>Eukaryota</taxon>
        <taxon>Fungi</taxon>
        <taxon>Dikarya</taxon>
        <taxon>Ascomycota</taxon>
        <taxon>Pezizomycotina</taxon>
        <taxon>Sordariomycetes</taxon>
        <taxon>Sordariomycetidae</taxon>
        <taxon>Sordariales</taxon>
        <taxon>Lasiosphaeriaceae</taxon>
        <taxon>Cercophora</taxon>
    </lineage>
</organism>
<evidence type="ECO:0000313" key="2">
    <source>
        <dbReference type="EMBL" id="KAK3337628.1"/>
    </source>
</evidence>
<protein>
    <submittedName>
        <fullName evidence="2">Uncharacterized protein</fullName>
    </submittedName>
</protein>
<dbReference type="AlphaFoldDB" id="A0AAE0J646"/>
<feature type="compositionally biased region" description="Polar residues" evidence="1">
    <location>
        <begin position="18"/>
        <end position="33"/>
    </location>
</feature>
<dbReference type="EMBL" id="JAUEPO010000001">
    <property type="protein sequence ID" value="KAK3337628.1"/>
    <property type="molecule type" value="Genomic_DNA"/>
</dbReference>
<reference evidence="2" key="2">
    <citation type="submission" date="2023-06" db="EMBL/GenBank/DDBJ databases">
        <authorList>
            <consortium name="Lawrence Berkeley National Laboratory"/>
            <person name="Haridas S."/>
            <person name="Hensen N."/>
            <person name="Bonometti L."/>
            <person name="Westerberg I."/>
            <person name="Brannstrom I.O."/>
            <person name="Guillou S."/>
            <person name="Cros-Aarteil S."/>
            <person name="Calhoun S."/>
            <person name="Kuo A."/>
            <person name="Mondo S."/>
            <person name="Pangilinan J."/>
            <person name="Riley R."/>
            <person name="Labutti K."/>
            <person name="Andreopoulos B."/>
            <person name="Lipzen A."/>
            <person name="Chen C."/>
            <person name="Yanf M."/>
            <person name="Daum C."/>
            <person name="Ng V."/>
            <person name="Clum A."/>
            <person name="Steindorff A."/>
            <person name="Ohm R."/>
            <person name="Martin F."/>
            <person name="Silar P."/>
            <person name="Natvig D."/>
            <person name="Lalanne C."/>
            <person name="Gautier V."/>
            <person name="Ament-Velasquez S.L."/>
            <person name="Kruys A."/>
            <person name="Hutchinson M.I."/>
            <person name="Powell A.J."/>
            <person name="Barry K."/>
            <person name="Miller A.N."/>
            <person name="Grigoriev I.V."/>
            <person name="Debuchy R."/>
            <person name="Gladieux P."/>
            <person name="Thoren M.H."/>
            <person name="Johannesson H."/>
        </authorList>
    </citation>
    <scope>NUCLEOTIDE SEQUENCE</scope>
    <source>
        <strain evidence="2">SMH4131-1</strain>
    </source>
</reference>